<name>A0A1R3TBK4_9BACT</name>
<evidence type="ECO:0000256" key="4">
    <source>
        <dbReference type="ARBA" id="ARBA00022692"/>
    </source>
</evidence>
<reference evidence="10" key="1">
    <citation type="submission" date="2016-08" db="EMBL/GenBank/DDBJ databases">
        <authorList>
            <person name="Wibberg D."/>
        </authorList>
    </citation>
    <scope>NUCLEOTIDE SEQUENCE [LARGE SCALE GENOMIC DNA]</scope>
</reference>
<dbReference type="Pfam" id="PF07715">
    <property type="entry name" value="Plug"/>
    <property type="match status" value="1"/>
</dbReference>
<accession>A0A1R3TBK4</accession>
<feature type="domain" description="TonB-dependent receptor plug" evidence="8">
    <location>
        <begin position="111"/>
        <end position="217"/>
    </location>
</feature>
<keyword evidence="5 7" id="KW-0472">Membrane</keyword>
<keyword evidence="10" id="KW-1185">Reference proteome</keyword>
<evidence type="ECO:0000256" key="6">
    <source>
        <dbReference type="ARBA" id="ARBA00023237"/>
    </source>
</evidence>
<evidence type="ECO:0000256" key="5">
    <source>
        <dbReference type="ARBA" id="ARBA00023136"/>
    </source>
</evidence>
<evidence type="ECO:0000256" key="1">
    <source>
        <dbReference type="ARBA" id="ARBA00004571"/>
    </source>
</evidence>
<keyword evidence="6 7" id="KW-0998">Cell outer membrane</keyword>
<proteinExistence type="inferred from homology"/>
<dbReference type="GO" id="GO:0009279">
    <property type="term" value="C:cell outer membrane"/>
    <property type="evidence" value="ECO:0007669"/>
    <property type="project" value="UniProtKB-SubCell"/>
</dbReference>
<dbReference type="Gene3D" id="2.60.40.1120">
    <property type="entry name" value="Carboxypeptidase-like, regulatory domain"/>
    <property type="match status" value="1"/>
</dbReference>
<evidence type="ECO:0000256" key="2">
    <source>
        <dbReference type="ARBA" id="ARBA00022448"/>
    </source>
</evidence>
<dbReference type="PROSITE" id="PS52016">
    <property type="entry name" value="TONB_DEPENDENT_REC_3"/>
    <property type="match status" value="1"/>
</dbReference>
<evidence type="ECO:0000259" key="8">
    <source>
        <dbReference type="Pfam" id="PF07715"/>
    </source>
</evidence>
<comment type="similarity">
    <text evidence="7">Belongs to the TonB-dependent receptor family.</text>
</comment>
<dbReference type="RefSeq" id="WP_083711016.1">
    <property type="nucleotide sequence ID" value="NZ_LT605205.1"/>
</dbReference>
<dbReference type="SUPFAM" id="SSF56935">
    <property type="entry name" value="Porins"/>
    <property type="match status" value="1"/>
</dbReference>
<dbReference type="AlphaFoldDB" id="A0A1R3TBK4"/>
<dbReference type="EMBL" id="LT605205">
    <property type="protein sequence ID" value="SCD20974.1"/>
    <property type="molecule type" value="Genomic_DNA"/>
</dbReference>
<evidence type="ECO:0000256" key="3">
    <source>
        <dbReference type="ARBA" id="ARBA00022452"/>
    </source>
</evidence>
<dbReference type="InterPro" id="IPR012910">
    <property type="entry name" value="Plug_dom"/>
</dbReference>
<dbReference type="NCBIfam" id="TIGR04056">
    <property type="entry name" value="OMP_RagA_SusC"/>
    <property type="match status" value="1"/>
</dbReference>
<gene>
    <name evidence="9" type="ORF">PSM36_2169</name>
</gene>
<dbReference type="Proteomes" id="UP000187464">
    <property type="component" value="Chromosome I"/>
</dbReference>
<dbReference type="STRING" id="1642647.PSM36_2169"/>
<evidence type="ECO:0000256" key="7">
    <source>
        <dbReference type="PROSITE-ProRule" id="PRU01360"/>
    </source>
</evidence>
<keyword evidence="2 7" id="KW-0813">Transport</keyword>
<dbReference type="InterPro" id="IPR008969">
    <property type="entry name" value="CarboxyPept-like_regulatory"/>
</dbReference>
<dbReference type="Gene3D" id="2.170.130.10">
    <property type="entry name" value="TonB-dependent receptor, plug domain"/>
    <property type="match status" value="1"/>
</dbReference>
<organism evidence="9 10">
    <name type="scientific">Proteiniphilum saccharofermentans</name>
    <dbReference type="NCBI Taxonomy" id="1642647"/>
    <lineage>
        <taxon>Bacteria</taxon>
        <taxon>Pseudomonadati</taxon>
        <taxon>Bacteroidota</taxon>
        <taxon>Bacteroidia</taxon>
        <taxon>Bacteroidales</taxon>
        <taxon>Dysgonomonadaceae</taxon>
        <taxon>Proteiniphilum</taxon>
    </lineage>
</organism>
<protein>
    <submittedName>
        <fullName evidence="9">SusC/RagA family</fullName>
    </submittedName>
</protein>
<evidence type="ECO:0000313" key="9">
    <source>
        <dbReference type="EMBL" id="SCD20974.1"/>
    </source>
</evidence>
<comment type="subcellular location">
    <subcellularLocation>
        <location evidence="1 7">Cell outer membrane</location>
        <topology evidence="1 7">Multi-pass membrane protein</topology>
    </subcellularLocation>
</comment>
<dbReference type="SUPFAM" id="SSF49464">
    <property type="entry name" value="Carboxypeptidase regulatory domain-like"/>
    <property type="match status" value="1"/>
</dbReference>
<dbReference type="InterPro" id="IPR037066">
    <property type="entry name" value="Plug_dom_sf"/>
</dbReference>
<dbReference type="Gene3D" id="2.40.170.20">
    <property type="entry name" value="TonB-dependent receptor, beta-barrel domain"/>
    <property type="match status" value="1"/>
</dbReference>
<dbReference type="InterPro" id="IPR039426">
    <property type="entry name" value="TonB-dep_rcpt-like"/>
</dbReference>
<sequence length="1036" mass="117651">MNTLPPPPAIQPIEQQQVTRTASGRIIDTQGESLVGVNVIEAGTTNGTVTDIDGNYTLKLTTSDPMLNISYIGFETQTVNVGNRSVIDITLKEETSFLDEVVVIGYGTMRQKDLTSAISTIKTEALKAESPRSIQDLLRGNSAGLNIGFANSAKGSAGLQIRGVNTLKAGSEPLIVLDGVIFEGALTDINPMDVASIDILKDASSAAVYGAKAASGVIVILTQKGGRGGKPLVSFNTSTGFVQSANQPKLLDAEGFMQYRRAYEIGKNTDAYLQQYPEIFEDPRKLQNVNQRDWFNYDKQTPVETFTEEDLLRTWASRLELKAPEIDNFILNRTTDWAKKVFHIGLQQDYQAAISNRTDDVSYYWSLGYSDREGIIVGDRFSTFRTRLNLESTITPFLKIGLNSGFSSRNEGYLQADWGQMVRISPYGADEIGNPEVEEYIWKYPTSDVTPVNPFFDNLYRDRKDVYSALNANLYAIVTLPFEIEYQFNYIPYLEWREYYNHESSKNFSWAASGGRSERTTHKIYSWQVDNVLRWKKRFNGIHNIETTFLVNAEQRQYWSQKMTATQFSPNDILGYHRIQAGTVPLNESNDTYRTGDALMGRLFYSLKDRYMITTSVRRDGYSAFGQRNPRAVFPAVALGWIFTAEKFSEPITSWFDYGKLRFSWGENGNRDIGQYEALSDMVSGPHPYIDQNGNVYITSQIYVNRMSNVNLKWERTASVNVGLDFSFLNNRISGALEAYKATTNDLLVDRALPEIIGYNSVAANLGKLENRGFEATVNANIISSPKFDWNASANFSLNRRKIVSLYGDMIDIIDDNGNVIGQKEADDIKNKWFIGQDPDRIWDYEHIGVWQKEEATEAAIYGLQPGDFKYKDQNEDGVMTDEDKIFQGYTTPRFRWTLRNEFVFYKNLSLSTMIYSYWGQYGSFNRAANVSNFPDRCSEYVQPYWTAENKINDYARIGSKNIGTVYKEKSFIRLENITLSYNVPKTLIQKISVQDMRLSLSVRNVAVFSPDWNFWDPELSEPTPRIYNISLNFTL</sequence>
<dbReference type="InterPro" id="IPR036942">
    <property type="entry name" value="Beta-barrel_TonB_sf"/>
</dbReference>
<keyword evidence="4 7" id="KW-0812">Transmembrane</keyword>
<evidence type="ECO:0000313" key="10">
    <source>
        <dbReference type="Proteomes" id="UP000187464"/>
    </source>
</evidence>
<dbReference type="KEGG" id="psac:PSM36_2169"/>
<dbReference type="Pfam" id="PF13715">
    <property type="entry name" value="CarbopepD_reg_2"/>
    <property type="match status" value="1"/>
</dbReference>
<dbReference type="InterPro" id="IPR023996">
    <property type="entry name" value="TonB-dep_OMP_SusC/RagA"/>
</dbReference>
<keyword evidence="3 7" id="KW-1134">Transmembrane beta strand</keyword>